<keyword evidence="3" id="KW-0496">Mitochondrion</keyword>
<gene>
    <name evidence="3" type="primary">orf340</name>
</gene>
<feature type="transmembrane region" description="Helical" evidence="2">
    <location>
        <begin position="162"/>
        <end position="190"/>
    </location>
</feature>
<dbReference type="EMBL" id="MG543071">
    <property type="protein sequence ID" value="AVE15083.1"/>
    <property type="molecule type" value="Genomic_DNA"/>
</dbReference>
<evidence type="ECO:0000256" key="2">
    <source>
        <dbReference type="SAM" id="Phobius"/>
    </source>
</evidence>
<dbReference type="AlphaFoldDB" id="A0A2L1K2L7"/>
<proteinExistence type="predicted"/>
<feature type="compositionally biased region" description="Low complexity" evidence="1">
    <location>
        <begin position="206"/>
        <end position="227"/>
    </location>
</feature>
<organism evidence="3">
    <name type="scientific">Pseudocercospora mori</name>
    <dbReference type="NCBI Taxonomy" id="1341201"/>
    <lineage>
        <taxon>Eukaryota</taxon>
        <taxon>Fungi</taxon>
        <taxon>Dikarya</taxon>
        <taxon>Ascomycota</taxon>
        <taxon>Pezizomycotina</taxon>
        <taxon>Dothideomycetes</taxon>
        <taxon>Dothideomycetidae</taxon>
        <taxon>Mycosphaerellales</taxon>
        <taxon>Mycosphaerellaceae</taxon>
        <taxon>Pseudocercospora</taxon>
    </lineage>
</organism>
<evidence type="ECO:0000313" key="3">
    <source>
        <dbReference type="EMBL" id="AVE15083.1"/>
    </source>
</evidence>
<accession>A0A2L1K2L7</accession>
<geneLocation type="mitochondrion" evidence="3"/>
<keyword evidence="2" id="KW-1133">Transmembrane helix</keyword>
<feature type="transmembrane region" description="Helical" evidence="2">
    <location>
        <begin position="124"/>
        <end position="146"/>
    </location>
</feature>
<feature type="transmembrane region" description="Helical" evidence="2">
    <location>
        <begin position="55"/>
        <end position="75"/>
    </location>
</feature>
<keyword evidence="2" id="KW-0472">Membrane</keyword>
<keyword evidence="2" id="KW-0812">Transmembrane</keyword>
<dbReference type="GeneID" id="36276766"/>
<feature type="transmembrane region" description="Helical" evidence="2">
    <location>
        <begin position="96"/>
        <end position="118"/>
    </location>
</feature>
<evidence type="ECO:0000256" key="1">
    <source>
        <dbReference type="SAM" id="MobiDB-lite"/>
    </source>
</evidence>
<protein>
    <submittedName>
        <fullName evidence="3">Uncharacterized protein</fullName>
    </submittedName>
</protein>
<feature type="region of interest" description="Disordered" evidence="1">
    <location>
        <begin position="201"/>
        <end position="230"/>
    </location>
</feature>
<name>A0A2L1K2L7_9PEZI</name>
<reference evidence="3" key="1">
    <citation type="submission" date="2017-11" db="EMBL/GenBank/DDBJ databases">
        <authorList>
            <person name="Han C.G."/>
        </authorList>
    </citation>
    <scope>NUCLEOTIDE SEQUENCE</scope>
</reference>
<sequence>MKKRYNLLSYSKTMLISLLVLLLFSNAVTIRRDKSILFSKIVISSLILTLTDDSYLNIIILFTSILLELLCYFSFIKQYLLHIISIYYKFKFFFKLFNYLYKGVNNYLCAFFLLILLYSILVNSFLITALFILVNFSFLALIYLLFLDRYLHKYNNKLHKKLIFLFLVIFIISLFMLLLLIGISLFKLIYDIIVFIKTSQKTSKGNTPNNNNDFNNNKNNNTSNDNIINKDIEKKKKKAAESKKYRSSSKGKATIAAYRAGQKYKANQKKYRQSDKGILARAAAKNKYRSSEKGKLNAEKSKADLREKYWKNKQKLEEIRDKEDAADAIKFLQESTRGYN</sequence>
<dbReference type="RefSeq" id="YP_009469573.1">
    <property type="nucleotide sequence ID" value="NC_037198.1"/>
</dbReference>